<dbReference type="Pfam" id="PF04389">
    <property type="entry name" value="Peptidase_M28"/>
    <property type="match status" value="1"/>
</dbReference>
<dbReference type="InterPro" id="IPR045175">
    <property type="entry name" value="M28_fam"/>
</dbReference>
<evidence type="ECO:0000259" key="2">
    <source>
        <dbReference type="Pfam" id="PF04389"/>
    </source>
</evidence>
<accession>A0ABZ0K141</accession>
<evidence type="ECO:0000313" key="3">
    <source>
        <dbReference type="EMBL" id="WOT05568.1"/>
    </source>
</evidence>
<reference evidence="3 4" key="1">
    <citation type="submission" date="2023-10" db="EMBL/GenBank/DDBJ databases">
        <title>Complete genome sequence of Shewanella sp. DAU334.</title>
        <authorList>
            <person name="Lee Y.-S."/>
            <person name="Jeong H.-R."/>
            <person name="Hwang E.-J."/>
            <person name="Choi Y.-L."/>
            <person name="Kim G.-D."/>
        </authorList>
    </citation>
    <scope>NUCLEOTIDE SEQUENCE [LARGE SCALE GENOMIC DNA]</scope>
    <source>
        <strain evidence="3 4">DAU334</strain>
    </source>
</reference>
<feature type="domain" description="Peptidase M28" evidence="2">
    <location>
        <begin position="106"/>
        <end position="304"/>
    </location>
</feature>
<dbReference type="InterPro" id="IPR007484">
    <property type="entry name" value="Peptidase_M28"/>
</dbReference>
<sequence length="318" mass="35095">MRIILVILISASLVACSSPPYCAKKPHSNWVNLPQLSADIHKLASDEFSGRKTNSAGAALTRSYLINRFQQIGIAPWLGTFQHEFQYSVSFANNKGVNIAGVVLAPQPTQQWRIITAHYDHLGSKGSRIFHGADDNASGVAALLQIAQQAVAQPRLVNILFVATDAEEAGLHGAYALVGKFKSNHTEPQIEQIELAINLDMIGRPTTRKAIYIEGTRHFESYEQLQQSMTAINQLCIRTRQPRSFDGSVISSPVLQASDHYPMHKAGIPWLYFGVPAHRDYHKPSDTAEKIEINFVAAVAESAYQLLIINSLLLKNTL</sequence>
<protein>
    <submittedName>
        <fullName evidence="3">M28 family peptidase</fullName>
    </submittedName>
</protein>
<dbReference type="PANTHER" id="PTHR12147:SF26">
    <property type="entry name" value="PEPTIDASE M28 DOMAIN-CONTAINING PROTEIN"/>
    <property type="match status" value="1"/>
</dbReference>
<gene>
    <name evidence="3" type="ORF">RGE70_01695</name>
</gene>
<dbReference type="SUPFAM" id="SSF53187">
    <property type="entry name" value="Zn-dependent exopeptidases"/>
    <property type="match status" value="1"/>
</dbReference>
<dbReference type="RefSeq" id="WP_310469831.1">
    <property type="nucleotide sequence ID" value="NZ_CP136522.1"/>
</dbReference>
<dbReference type="Proteomes" id="UP001529491">
    <property type="component" value="Chromosome"/>
</dbReference>
<feature type="chain" id="PRO_5046920710" evidence="1">
    <location>
        <begin position="24"/>
        <end position="318"/>
    </location>
</feature>
<keyword evidence="1" id="KW-0732">Signal</keyword>
<proteinExistence type="predicted"/>
<evidence type="ECO:0000256" key="1">
    <source>
        <dbReference type="SAM" id="SignalP"/>
    </source>
</evidence>
<dbReference type="PROSITE" id="PS51257">
    <property type="entry name" value="PROKAR_LIPOPROTEIN"/>
    <property type="match status" value="1"/>
</dbReference>
<name>A0ABZ0K141_9GAMM</name>
<organism evidence="3 4">
    <name type="scientific">Shewanella youngdeokensis</name>
    <dbReference type="NCBI Taxonomy" id="2999068"/>
    <lineage>
        <taxon>Bacteria</taxon>
        <taxon>Pseudomonadati</taxon>
        <taxon>Pseudomonadota</taxon>
        <taxon>Gammaproteobacteria</taxon>
        <taxon>Alteromonadales</taxon>
        <taxon>Shewanellaceae</taxon>
        <taxon>Shewanella</taxon>
    </lineage>
</organism>
<feature type="signal peptide" evidence="1">
    <location>
        <begin position="1"/>
        <end position="23"/>
    </location>
</feature>
<evidence type="ECO:0000313" key="4">
    <source>
        <dbReference type="Proteomes" id="UP001529491"/>
    </source>
</evidence>
<dbReference type="Gene3D" id="3.40.630.10">
    <property type="entry name" value="Zn peptidases"/>
    <property type="match status" value="1"/>
</dbReference>
<keyword evidence="4" id="KW-1185">Reference proteome</keyword>
<dbReference type="PANTHER" id="PTHR12147">
    <property type="entry name" value="METALLOPEPTIDASE M28 FAMILY MEMBER"/>
    <property type="match status" value="1"/>
</dbReference>
<dbReference type="EMBL" id="CP136522">
    <property type="protein sequence ID" value="WOT05568.1"/>
    <property type="molecule type" value="Genomic_DNA"/>
</dbReference>